<evidence type="ECO:0000313" key="3">
    <source>
        <dbReference type="EMBL" id="RZU52303.1"/>
    </source>
</evidence>
<evidence type="ECO:0000259" key="2">
    <source>
        <dbReference type="SMART" id="SM00507"/>
    </source>
</evidence>
<name>A0A4Q7ZP64_9ACTN</name>
<dbReference type="Proteomes" id="UP000292564">
    <property type="component" value="Unassembled WGS sequence"/>
</dbReference>
<proteinExistence type="predicted"/>
<evidence type="ECO:0000256" key="1">
    <source>
        <dbReference type="SAM" id="MobiDB-lite"/>
    </source>
</evidence>
<dbReference type="GO" id="GO:0004519">
    <property type="term" value="F:endonuclease activity"/>
    <property type="evidence" value="ECO:0007669"/>
    <property type="project" value="UniProtKB-KW"/>
</dbReference>
<dbReference type="SMART" id="SM00507">
    <property type="entry name" value="HNHc"/>
    <property type="match status" value="1"/>
</dbReference>
<keyword evidence="3" id="KW-0540">Nuclease</keyword>
<keyword evidence="4" id="KW-1185">Reference proteome</keyword>
<dbReference type="EMBL" id="SHKY01000001">
    <property type="protein sequence ID" value="RZU52303.1"/>
    <property type="molecule type" value="Genomic_DNA"/>
</dbReference>
<gene>
    <name evidence="3" type="ORF">EV385_4153</name>
</gene>
<evidence type="ECO:0000313" key="4">
    <source>
        <dbReference type="Proteomes" id="UP000292564"/>
    </source>
</evidence>
<dbReference type="RefSeq" id="WP_130510936.1">
    <property type="nucleotide sequence ID" value="NZ_SHKY01000001.1"/>
</dbReference>
<dbReference type="OrthoDB" id="2085958at2"/>
<dbReference type="AlphaFoldDB" id="A0A4Q7ZP64"/>
<feature type="domain" description="HNH nuclease" evidence="2">
    <location>
        <begin position="88"/>
        <end position="144"/>
    </location>
</feature>
<keyword evidence="3" id="KW-0255">Endonuclease</keyword>
<feature type="region of interest" description="Disordered" evidence="1">
    <location>
        <begin position="151"/>
        <end position="174"/>
    </location>
</feature>
<keyword evidence="3" id="KW-0378">Hydrolase</keyword>
<sequence>MVKYTREVLGEAAAASYSIAGVLRFLGIQRPSGGMHAHISRQLKRFGIDTAHFTGQAHNRGLPGRHRLTPDQRLVELPEGHRRIPGVKLRKALLSIGLPEACECCGVGKTWLGKPLTLQVDHINGNFLDNRPRNLRFLCPNCHSQTATYAGARRDPDAPADTVYDESATTPTGLPLGRQLPRREEWLWNVYVYAFKGP</sequence>
<reference evidence="3 4" key="1">
    <citation type="submission" date="2019-02" db="EMBL/GenBank/DDBJ databases">
        <title>Sequencing the genomes of 1000 actinobacteria strains.</title>
        <authorList>
            <person name="Klenk H.-P."/>
        </authorList>
    </citation>
    <scope>NUCLEOTIDE SEQUENCE [LARGE SCALE GENOMIC DNA]</scope>
    <source>
        <strain evidence="3 4">DSM 45162</strain>
    </source>
</reference>
<comment type="caution">
    <text evidence="3">The sequence shown here is derived from an EMBL/GenBank/DDBJ whole genome shotgun (WGS) entry which is preliminary data.</text>
</comment>
<organism evidence="3 4">
    <name type="scientific">Krasilnikovia cinnamomea</name>
    <dbReference type="NCBI Taxonomy" id="349313"/>
    <lineage>
        <taxon>Bacteria</taxon>
        <taxon>Bacillati</taxon>
        <taxon>Actinomycetota</taxon>
        <taxon>Actinomycetes</taxon>
        <taxon>Micromonosporales</taxon>
        <taxon>Micromonosporaceae</taxon>
        <taxon>Krasilnikovia</taxon>
    </lineage>
</organism>
<dbReference type="InterPro" id="IPR003615">
    <property type="entry name" value="HNH_nuc"/>
</dbReference>
<dbReference type="CDD" id="cd00085">
    <property type="entry name" value="HNHc"/>
    <property type="match status" value="1"/>
</dbReference>
<accession>A0A4Q7ZP64</accession>
<protein>
    <submittedName>
        <fullName evidence="3">HNH endonuclease</fullName>
    </submittedName>
</protein>